<dbReference type="GO" id="GO:0003677">
    <property type="term" value="F:DNA binding"/>
    <property type="evidence" value="ECO:0007669"/>
    <property type="project" value="UniProtKB-UniRule"/>
</dbReference>
<evidence type="ECO:0000256" key="7">
    <source>
        <dbReference type="ARBA" id="ARBA00022884"/>
    </source>
</evidence>
<keyword evidence="8" id="KW-0051">Antiviral defense</keyword>
<dbReference type="NCBIfam" id="TIGR01865">
    <property type="entry name" value="cas_Csn1"/>
    <property type="match status" value="1"/>
</dbReference>
<dbReference type="AlphaFoldDB" id="A0A377J297"/>
<dbReference type="Proteomes" id="UP000254841">
    <property type="component" value="Unassembled WGS sequence"/>
</dbReference>
<dbReference type="Pfam" id="PF22129">
    <property type="entry name" value="CjCas9_WED-like"/>
    <property type="match status" value="1"/>
</dbReference>
<keyword evidence="10" id="KW-0464">Manganese</keyword>
<evidence type="ECO:0000256" key="2">
    <source>
        <dbReference type="ARBA" id="ARBA00022722"/>
    </source>
</evidence>
<keyword evidence="4 12" id="KW-0255">Endonuclease</keyword>
<evidence type="ECO:0000313" key="14">
    <source>
        <dbReference type="EMBL" id="STO96354.1"/>
    </source>
</evidence>
<keyword evidence="9 12" id="KW-0238">DNA-binding</keyword>
<dbReference type="InterPro" id="IPR041383">
    <property type="entry name" value="RuvC_III"/>
</dbReference>
<dbReference type="Pfam" id="PF22131">
    <property type="entry name" value="CjCas9_PI_CTD"/>
    <property type="match status" value="1"/>
</dbReference>
<dbReference type="GO" id="GO:0003723">
    <property type="term" value="F:RNA binding"/>
    <property type="evidence" value="ECO:0007669"/>
    <property type="project" value="UniProtKB-UniRule"/>
</dbReference>
<keyword evidence="5 12" id="KW-0378">Hydrolase</keyword>
<dbReference type="GO" id="GO:0051607">
    <property type="term" value="P:defense response to virus"/>
    <property type="evidence" value="ECO:0007669"/>
    <property type="project" value="UniProtKB-KW"/>
</dbReference>
<keyword evidence="7" id="KW-0694">RNA-binding</keyword>
<feature type="domain" description="HNH Cas9-type" evidence="13">
    <location>
        <begin position="1"/>
        <end position="68"/>
    </location>
</feature>
<proteinExistence type="predicted"/>
<comment type="subunit">
    <text evidence="11">Monomer. Binds crRNA and tracrRNA.</text>
</comment>
<comment type="cofactor">
    <cofactor evidence="1">
        <name>Mg(2+)</name>
        <dbReference type="ChEBI" id="CHEBI:18420"/>
    </cofactor>
</comment>
<dbReference type="InterPro" id="IPR028629">
    <property type="entry name" value="Cas9"/>
</dbReference>
<dbReference type="Pfam" id="PF18541">
    <property type="entry name" value="RuvC_III"/>
    <property type="match status" value="1"/>
</dbReference>
<evidence type="ECO:0000313" key="15">
    <source>
        <dbReference type="Proteomes" id="UP000254841"/>
    </source>
</evidence>
<dbReference type="EMBL" id="UGHV01000001">
    <property type="protein sequence ID" value="STO96354.1"/>
    <property type="molecule type" value="Genomic_DNA"/>
</dbReference>
<reference evidence="14 15" key="1">
    <citation type="submission" date="2018-06" db="EMBL/GenBank/DDBJ databases">
        <authorList>
            <consortium name="Pathogen Informatics"/>
            <person name="Doyle S."/>
        </authorList>
    </citation>
    <scope>NUCLEOTIDE SEQUENCE [LARGE SCALE GENOMIC DNA]</scope>
    <source>
        <strain evidence="14 15">NCTC12410</strain>
    </source>
</reference>
<keyword evidence="2 12" id="KW-0540">Nuclease</keyword>
<dbReference type="GO" id="GO:0046872">
    <property type="term" value="F:metal ion binding"/>
    <property type="evidence" value="ECO:0007669"/>
    <property type="project" value="UniProtKB-KW"/>
</dbReference>
<evidence type="ECO:0000256" key="6">
    <source>
        <dbReference type="ARBA" id="ARBA00022842"/>
    </source>
</evidence>
<evidence type="ECO:0000256" key="5">
    <source>
        <dbReference type="ARBA" id="ARBA00022801"/>
    </source>
</evidence>
<dbReference type="GO" id="GO:0016787">
    <property type="term" value="F:hydrolase activity"/>
    <property type="evidence" value="ECO:0007669"/>
    <property type="project" value="UniProtKB-KW"/>
</dbReference>
<evidence type="ECO:0000256" key="9">
    <source>
        <dbReference type="ARBA" id="ARBA00023125"/>
    </source>
</evidence>
<evidence type="ECO:0000259" key="13">
    <source>
        <dbReference type="PROSITE" id="PS51749"/>
    </source>
</evidence>
<sequence length="437" mass="49279">MNKVLVFTKANQEKGDKTPFEAFGADSAKWGKIVGLITFAKKLPKSKARRILNANFVDKEAGFKLRNLNDTSYIARLVADYTQTYLEFLPLDESEDTTLGRGQQGSKKHIVVVNGALTATMRHYLGFASKDRNNHLHHGLDAVIIGFMNDRVIKAFSEFKKTQETSRAAYYAHTLSKEEYKKKRAFINLPNGENFRASVLEKLESIFVSKPPRLRARGALHEATFYSPNDPKLLKSYGGTKGVEKALALGKMRKIGTKIVSNGAMVRVDIFKHKRSGKFYGVPVYTMDFALGILPNKAAVLGKDKSGVINDWKEMDTSYEFIFSLYKDDLLLVQKRGMQQPELCYFVNFDTSGVNIKVAKHDNSFSTLTDNQKLLFNNATQEEVKDRVGIQNLQVFEKYQVSILGQVAPAPFHPRQDITLKHTKPAKHIIQRSGDEL</sequence>
<protein>
    <submittedName>
        <fullName evidence="14">CRISPR-associated protein</fullName>
    </submittedName>
</protein>
<gene>
    <name evidence="14" type="primary">csn1_2</name>
    <name evidence="14" type="ORF">NCTC12410_00165</name>
</gene>
<dbReference type="Gene3D" id="3.30.420.10">
    <property type="entry name" value="Ribonuclease H-like superfamily/Ribonuclease H"/>
    <property type="match status" value="1"/>
</dbReference>
<dbReference type="InterPro" id="IPR033114">
    <property type="entry name" value="HNH_CAS9"/>
</dbReference>
<evidence type="ECO:0000256" key="11">
    <source>
        <dbReference type="ARBA" id="ARBA00046380"/>
    </source>
</evidence>
<evidence type="ECO:0000256" key="12">
    <source>
        <dbReference type="PROSITE-ProRule" id="PRU01085"/>
    </source>
</evidence>
<organism evidence="14 15">
    <name type="scientific">Helicobacter canis</name>
    <dbReference type="NCBI Taxonomy" id="29419"/>
    <lineage>
        <taxon>Bacteria</taxon>
        <taxon>Pseudomonadati</taxon>
        <taxon>Campylobacterota</taxon>
        <taxon>Epsilonproteobacteria</taxon>
        <taxon>Campylobacterales</taxon>
        <taxon>Helicobacteraceae</taxon>
        <taxon>Helicobacter</taxon>
    </lineage>
</organism>
<evidence type="ECO:0000256" key="10">
    <source>
        <dbReference type="ARBA" id="ARBA00023211"/>
    </source>
</evidence>
<dbReference type="InterPro" id="IPR054373">
    <property type="entry name" value="Cas9_PI_C_campylobact"/>
</dbReference>
<dbReference type="GO" id="GO:0004519">
    <property type="term" value="F:endonuclease activity"/>
    <property type="evidence" value="ECO:0007669"/>
    <property type="project" value="UniProtKB-UniRule"/>
</dbReference>
<name>A0A377J297_9HELI</name>
<accession>A0A377J297</accession>
<evidence type="ECO:0000256" key="3">
    <source>
        <dbReference type="ARBA" id="ARBA00022723"/>
    </source>
</evidence>
<dbReference type="InterPro" id="IPR054369">
    <property type="entry name" value="Cas9_WED"/>
</dbReference>
<keyword evidence="6" id="KW-0460">Magnesium</keyword>
<keyword evidence="3" id="KW-0479">Metal-binding</keyword>
<dbReference type="PROSITE" id="PS51749">
    <property type="entry name" value="HNH_CAS9"/>
    <property type="match status" value="1"/>
</dbReference>
<dbReference type="InterPro" id="IPR036397">
    <property type="entry name" value="RNaseH_sf"/>
</dbReference>
<evidence type="ECO:0000256" key="4">
    <source>
        <dbReference type="ARBA" id="ARBA00022759"/>
    </source>
</evidence>
<evidence type="ECO:0000256" key="8">
    <source>
        <dbReference type="ARBA" id="ARBA00023118"/>
    </source>
</evidence>
<evidence type="ECO:0000256" key="1">
    <source>
        <dbReference type="ARBA" id="ARBA00001946"/>
    </source>
</evidence>